<dbReference type="Pfam" id="PF00069">
    <property type="entry name" value="Pkinase"/>
    <property type="match status" value="1"/>
</dbReference>
<dbReference type="SMART" id="SM00220">
    <property type="entry name" value="S_TKc"/>
    <property type="match status" value="1"/>
</dbReference>
<dbReference type="InterPro" id="IPR000719">
    <property type="entry name" value="Prot_kinase_dom"/>
</dbReference>
<dbReference type="AlphaFoldDB" id="A0A835YLD7"/>
<name>A0A835YLD7_9STRA</name>
<proteinExistence type="predicted"/>
<keyword evidence="2" id="KW-0547">Nucleotide-binding</keyword>
<evidence type="ECO:0000259" key="6">
    <source>
        <dbReference type="PROSITE" id="PS50011"/>
    </source>
</evidence>
<dbReference type="GO" id="GO:0005524">
    <property type="term" value="F:ATP binding"/>
    <property type="evidence" value="ECO:0007669"/>
    <property type="project" value="UniProtKB-KW"/>
</dbReference>
<keyword evidence="3 7" id="KW-0418">Kinase</keyword>
<accession>A0A835YLD7</accession>
<evidence type="ECO:0000256" key="3">
    <source>
        <dbReference type="ARBA" id="ARBA00022777"/>
    </source>
</evidence>
<dbReference type="PANTHER" id="PTHR48016">
    <property type="entry name" value="MAP KINASE KINASE KINASE SSK2-RELATED-RELATED"/>
    <property type="match status" value="1"/>
</dbReference>
<feature type="non-terminal residue" evidence="7">
    <location>
        <position position="1"/>
    </location>
</feature>
<dbReference type="OrthoDB" id="266718at2759"/>
<sequence>MKPRSRILPNKWGSHLRISFSTDSSAASTPTATCAQSPDSGSPCTRADGEPVIRGQGLERKAFSVDDVLVPGRGGGWASTVRRGRVRPGKWKLGNRIARGSFGVVYMGLNEVTGELMAVKVLSLHGSERDMRELHREMALMRQFSHPNIVSYLGAEIREEDGQLCIFQEWVPGGSVSSLLRRFGPFSEDMTRRYTRQALRGLTYLHQHQVVHRDIKGSNILVDDRGTVKLADFGASICVSDPADAGGGALKGTPYFMAPEVLQRKPHGPLVDIWSFGGAILQMVTGEPPWYSAGVSTPYALLQTMLERKGQPPPLPANLSPSLAAMLRRCFSWDPALRPSAAQLELDAFLQE</sequence>
<dbReference type="CDD" id="cd06606">
    <property type="entry name" value="STKc_MAPKKK"/>
    <property type="match status" value="1"/>
</dbReference>
<gene>
    <name evidence="7" type="ORF">JKP88DRAFT_202298</name>
</gene>
<feature type="compositionally biased region" description="Low complexity" evidence="5">
    <location>
        <begin position="23"/>
        <end position="37"/>
    </location>
</feature>
<keyword evidence="8" id="KW-1185">Reference proteome</keyword>
<feature type="region of interest" description="Disordered" evidence="5">
    <location>
        <begin position="23"/>
        <end position="47"/>
    </location>
</feature>
<dbReference type="InterPro" id="IPR008271">
    <property type="entry name" value="Ser/Thr_kinase_AS"/>
</dbReference>
<comment type="caution">
    <text evidence="7">The sequence shown here is derived from an EMBL/GenBank/DDBJ whole genome shotgun (WGS) entry which is preliminary data.</text>
</comment>
<evidence type="ECO:0000313" key="8">
    <source>
        <dbReference type="Proteomes" id="UP000664859"/>
    </source>
</evidence>
<dbReference type="InterPro" id="IPR011009">
    <property type="entry name" value="Kinase-like_dom_sf"/>
</dbReference>
<dbReference type="PROSITE" id="PS00108">
    <property type="entry name" value="PROTEIN_KINASE_ST"/>
    <property type="match status" value="1"/>
</dbReference>
<feature type="domain" description="Protein kinase" evidence="6">
    <location>
        <begin position="91"/>
        <end position="350"/>
    </location>
</feature>
<organism evidence="7 8">
    <name type="scientific">Tribonema minus</name>
    <dbReference type="NCBI Taxonomy" id="303371"/>
    <lineage>
        <taxon>Eukaryota</taxon>
        <taxon>Sar</taxon>
        <taxon>Stramenopiles</taxon>
        <taxon>Ochrophyta</taxon>
        <taxon>PX clade</taxon>
        <taxon>Xanthophyceae</taxon>
        <taxon>Tribonematales</taxon>
        <taxon>Tribonemataceae</taxon>
        <taxon>Tribonema</taxon>
    </lineage>
</organism>
<dbReference type="PROSITE" id="PS50011">
    <property type="entry name" value="PROTEIN_KINASE_DOM"/>
    <property type="match status" value="1"/>
</dbReference>
<evidence type="ECO:0000256" key="4">
    <source>
        <dbReference type="ARBA" id="ARBA00022840"/>
    </source>
</evidence>
<evidence type="ECO:0000256" key="2">
    <source>
        <dbReference type="ARBA" id="ARBA00022741"/>
    </source>
</evidence>
<dbReference type="EMBL" id="JAFCMP010000523">
    <property type="protein sequence ID" value="KAG5177631.1"/>
    <property type="molecule type" value="Genomic_DNA"/>
</dbReference>
<keyword evidence="4" id="KW-0067">ATP-binding</keyword>
<evidence type="ECO:0000256" key="5">
    <source>
        <dbReference type="SAM" id="MobiDB-lite"/>
    </source>
</evidence>
<evidence type="ECO:0000256" key="1">
    <source>
        <dbReference type="ARBA" id="ARBA00022679"/>
    </source>
</evidence>
<dbReference type="SUPFAM" id="SSF56112">
    <property type="entry name" value="Protein kinase-like (PK-like)"/>
    <property type="match status" value="1"/>
</dbReference>
<dbReference type="PANTHER" id="PTHR48016:SF56">
    <property type="entry name" value="MAPKK KINASE"/>
    <property type="match status" value="1"/>
</dbReference>
<protein>
    <submittedName>
        <fullName evidence="7">Kinase-like domain-containing protein</fullName>
    </submittedName>
</protein>
<keyword evidence="1" id="KW-0808">Transferase</keyword>
<dbReference type="Proteomes" id="UP000664859">
    <property type="component" value="Unassembled WGS sequence"/>
</dbReference>
<dbReference type="GO" id="GO:0004672">
    <property type="term" value="F:protein kinase activity"/>
    <property type="evidence" value="ECO:0007669"/>
    <property type="project" value="InterPro"/>
</dbReference>
<dbReference type="Gene3D" id="1.10.510.10">
    <property type="entry name" value="Transferase(Phosphotransferase) domain 1"/>
    <property type="match status" value="1"/>
</dbReference>
<reference evidence="7" key="1">
    <citation type="submission" date="2021-02" db="EMBL/GenBank/DDBJ databases">
        <title>First Annotated Genome of the Yellow-green Alga Tribonema minus.</title>
        <authorList>
            <person name="Mahan K.M."/>
        </authorList>
    </citation>
    <scope>NUCLEOTIDE SEQUENCE</scope>
    <source>
        <strain evidence="7">UTEX B ZZ1240</strain>
    </source>
</reference>
<evidence type="ECO:0000313" key="7">
    <source>
        <dbReference type="EMBL" id="KAG5177631.1"/>
    </source>
</evidence>
<dbReference type="InterPro" id="IPR050538">
    <property type="entry name" value="MAP_kinase_kinase_kinase"/>
</dbReference>